<sequence>MSNNPDLKQPLGGDQNYNNFHQNPNQAYPQQGYPQQGYPPQGYPQQGYQQQGYPQQGYPQQGYPQQGYPQQGYPQQVYPQQGYSPSGADSQSSFQVQEEYENQSYDYDMYNITYQPMSVDSWMQVQNDKSPYSAMWDTPQSFEPQTFSHNTTSNNRCNDLGFLIAFWINFALTIGIFIWVAVAFKNKYDECKENGDGFFIGFGGIKAIEFKYDDDYPNDPDPEPYPDPDPEEGTVIYFEPKQLLICAGVGFGISIVFNIIHYLYVTFGAQIYIRAGLIIGLILSVGIAVVLIIFTKKYLVLLFPGFMLLLTIVIFFCMRKYIDLSSKILGLTCKVLCRYPSYFFVVLLGAIWESIITVAFALAIFGVIYAKIPWPLIIYLVFSFYWITLTFGYTTYLIGSGLASTWYFLNETDYFPSSPVWEAFKRAMGPSFGSAALAGLLLAIVETLRSMVENSGKNNKGGDCVRCCAICLLKGLECCIKFINKYALIYCATFGVPFTEGCRRFAELFCKRFLGVLFGGNMIGLGLVFNGLIIIIGGTLLGYGLAHLIFQNEEKDVKTLMKNFTLVFSLFFTFAIFVIFSKPIITVSDTLLVCFAEDPEALKTSEEELYEDMKDYYSVNLNSKLVGSLGV</sequence>
<feature type="compositionally biased region" description="Polar residues" evidence="7">
    <location>
        <begin position="15"/>
        <end position="27"/>
    </location>
</feature>
<feature type="transmembrane region" description="Helical" evidence="6">
    <location>
        <begin position="243"/>
        <end position="265"/>
    </location>
</feature>
<dbReference type="Proteomes" id="UP001470230">
    <property type="component" value="Unassembled WGS sequence"/>
</dbReference>
<protein>
    <recommendedName>
        <fullName evidence="6">Choline transporter-like protein</fullName>
    </recommendedName>
</protein>
<feature type="region of interest" description="Disordered" evidence="7">
    <location>
        <begin position="1"/>
        <end position="95"/>
    </location>
</feature>
<evidence type="ECO:0000256" key="4">
    <source>
        <dbReference type="ARBA" id="ARBA00022989"/>
    </source>
</evidence>
<proteinExistence type="inferred from homology"/>
<feature type="transmembrane region" description="Helical" evidence="6">
    <location>
        <begin position="342"/>
        <end position="369"/>
    </location>
</feature>
<name>A0ABR2HJK4_9EUKA</name>
<gene>
    <name evidence="8" type="ORF">M9Y10_019819</name>
</gene>
<keyword evidence="9" id="KW-1185">Reference proteome</keyword>
<evidence type="ECO:0000256" key="2">
    <source>
        <dbReference type="ARBA" id="ARBA00007168"/>
    </source>
</evidence>
<evidence type="ECO:0000256" key="5">
    <source>
        <dbReference type="ARBA" id="ARBA00023136"/>
    </source>
</evidence>
<dbReference type="InterPro" id="IPR007603">
    <property type="entry name" value="Choline_transptr-like"/>
</dbReference>
<feature type="transmembrane region" description="Helical" evidence="6">
    <location>
        <begin position="301"/>
        <end position="322"/>
    </location>
</feature>
<dbReference type="PANTHER" id="PTHR12385:SF4">
    <property type="entry name" value="PROTEIN PNS1"/>
    <property type="match status" value="1"/>
</dbReference>
<feature type="transmembrane region" description="Helical" evidence="6">
    <location>
        <begin position="513"/>
        <end position="543"/>
    </location>
</feature>
<feature type="transmembrane region" description="Helical" evidence="6">
    <location>
        <begin position="160"/>
        <end position="184"/>
    </location>
</feature>
<evidence type="ECO:0000256" key="3">
    <source>
        <dbReference type="ARBA" id="ARBA00022692"/>
    </source>
</evidence>
<keyword evidence="4 6" id="KW-1133">Transmembrane helix</keyword>
<dbReference type="Pfam" id="PF04515">
    <property type="entry name" value="Choline_transpo"/>
    <property type="match status" value="1"/>
</dbReference>
<accession>A0ABR2HJK4</accession>
<keyword evidence="5 6" id="KW-0472">Membrane</keyword>
<feature type="compositionally biased region" description="Low complexity" evidence="7">
    <location>
        <begin position="28"/>
        <end position="83"/>
    </location>
</feature>
<dbReference type="EMBL" id="JAPFFF010000028">
    <property type="protein sequence ID" value="KAK8847235.1"/>
    <property type="molecule type" value="Genomic_DNA"/>
</dbReference>
<evidence type="ECO:0000313" key="9">
    <source>
        <dbReference type="Proteomes" id="UP001470230"/>
    </source>
</evidence>
<evidence type="ECO:0000256" key="6">
    <source>
        <dbReference type="RuleBase" id="RU368066"/>
    </source>
</evidence>
<comment type="subcellular location">
    <subcellularLocation>
        <location evidence="6">Cell membrane</location>
        <topology evidence="6">Multi-pass membrane protein</topology>
    </subcellularLocation>
    <subcellularLocation>
        <location evidence="1">Membrane</location>
        <topology evidence="1">Multi-pass membrane protein</topology>
    </subcellularLocation>
</comment>
<feature type="transmembrane region" description="Helical" evidence="6">
    <location>
        <begin position="563"/>
        <end position="580"/>
    </location>
</feature>
<comment type="similarity">
    <text evidence="2 6">Belongs to the CTL (choline transporter-like) family.</text>
</comment>
<feature type="transmembrane region" description="Helical" evidence="6">
    <location>
        <begin position="271"/>
        <end position="294"/>
    </location>
</feature>
<reference evidence="8 9" key="1">
    <citation type="submission" date="2024-04" db="EMBL/GenBank/DDBJ databases">
        <title>Tritrichomonas musculus Genome.</title>
        <authorList>
            <person name="Alves-Ferreira E."/>
            <person name="Grigg M."/>
            <person name="Lorenzi H."/>
            <person name="Galac M."/>
        </authorList>
    </citation>
    <scope>NUCLEOTIDE SEQUENCE [LARGE SCALE GENOMIC DNA]</scope>
    <source>
        <strain evidence="8 9">EAF2021</strain>
    </source>
</reference>
<evidence type="ECO:0000313" key="8">
    <source>
        <dbReference type="EMBL" id="KAK8847235.1"/>
    </source>
</evidence>
<evidence type="ECO:0000256" key="1">
    <source>
        <dbReference type="ARBA" id="ARBA00004141"/>
    </source>
</evidence>
<keyword evidence="3 6" id="KW-0812">Transmembrane</keyword>
<comment type="function">
    <text evidence="6">Choline transporter.</text>
</comment>
<feature type="transmembrane region" description="Helical" evidence="6">
    <location>
        <begin position="376"/>
        <end position="409"/>
    </location>
</feature>
<comment type="caution">
    <text evidence="8">The sequence shown here is derived from an EMBL/GenBank/DDBJ whole genome shotgun (WGS) entry which is preliminary data.</text>
</comment>
<dbReference type="PANTHER" id="PTHR12385">
    <property type="entry name" value="CHOLINE TRANSPORTER-LIKE (SLC FAMILY 44)"/>
    <property type="match status" value="1"/>
</dbReference>
<organism evidence="8 9">
    <name type="scientific">Tritrichomonas musculus</name>
    <dbReference type="NCBI Taxonomy" id="1915356"/>
    <lineage>
        <taxon>Eukaryota</taxon>
        <taxon>Metamonada</taxon>
        <taxon>Parabasalia</taxon>
        <taxon>Tritrichomonadida</taxon>
        <taxon>Tritrichomonadidae</taxon>
        <taxon>Tritrichomonas</taxon>
    </lineage>
</organism>
<evidence type="ECO:0000256" key="7">
    <source>
        <dbReference type="SAM" id="MobiDB-lite"/>
    </source>
</evidence>